<evidence type="ECO:0000313" key="2">
    <source>
        <dbReference type="Proteomes" id="UP001519921"/>
    </source>
</evidence>
<evidence type="ECO:0000313" key="1">
    <source>
        <dbReference type="EMBL" id="MBW6408782.1"/>
    </source>
</evidence>
<protein>
    <submittedName>
        <fullName evidence="1">Uncharacterized protein</fullName>
    </submittedName>
</protein>
<proteinExistence type="predicted"/>
<accession>A0ABS7AJE1</accession>
<dbReference type="RefSeq" id="WP_219777838.1">
    <property type="nucleotide sequence ID" value="NZ_JAHXPT010000001.1"/>
</dbReference>
<name>A0ABS7AJE1_9CLOT</name>
<comment type="caution">
    <text evidence="1">The sequence shown here is derived from an EMBL/GenBank/DDBJ whole genome shotgun (WGS) entry which is preliminary data.</text>
</comment>
<reference evidence="1 2" key="1">
    <citation type="submission" date="2021-07" db="EMBL/GenBank/DDBJ databases">
        <title>Clostridium weizhouense sp. nov., an anaerobic bacterium isolated from activated sludge of Petroleum wastewater.</title>
        <authorList>
            <person name="Li Q."/>
        </authorList>
    </citation>
    <scope>NUCLEOTIDE SEQUENCE [LARGE SCALE GENOMIC DNA]</scope>
    <source>
        <strain evidence="1 2">YB-6</strain>
    </source>
</reference>
<organism evidence="1 2">
    <name type="scientific">Clostridium weizhouense</name>
    <dbReference type="NCBI Taxonomy" id="2859781"/>
    <lineage>
        <taxon>Bacteria</taxon>
        <taxon>Bacillati</taxon>
        <taxon>Bacillota</taxon>
        <taxon>Clostridia</taxon>
        <taxon>Eubacteriales</taxon>
        <taxon>Clostridiaceae</taxon>
        <taxon>Clostridium</taxon>
    </lineage>
</organism>
<gene>
    <name evidence="1" type="ORF">KYD98_01595</name>
</gene>
<dbReference type="EMBL" id="JAHXPT010000001">
    <property type="protein sequence ID" value="MBW6408782.1"/>
    <property type="molecule type" value="Genomic_DNA"/>
</dbReference>
<keyword evidence="2" id="KW-1185">Reference proteome</keyword>
<sequence>MNKKEIIKQLVKLQILTMRWIERNTNLQCSTHRDMERILTSNKLTCTYLIAINNLKSTIIKYCNNDYLNKEVLQLEIAIKESTIKDLRFGLEPQKKFTEEEKELDDYKLKRTFFMINEMVGIKYIVENLGLTESAVKQACQQERLLNTKKIGKNWMVHIPECRAYWNIPDIEENHLYKDCIY</sequence>
<dbReference type="Proteomes" id="UP001519921">
    <property type="component" value="Unassembled WGS sequence"/>
</dbReference>